<dbReference type="EnsemblProtists" id="PYU1_T004622">
    <property type="protein sequence ID" value="PYU1_T004622"/>
    <property type="gene ID" value="PYU1_G004611"/>
</dbReference>
<feature type="compositionally biased region" description="Low complexity" evidence="3">
    <location>
        <begin position="67"/>
        <end position="78"/>
    </location>
</feature>
<dbReference type="HOGENOM" id="CLU_032697_0_0_1"/>
<dbReference type="PANTHER" id="PTHR12098">
    <property type="entry name" value="E3 UBIQUITIN-PROTEIN LIGASE PELLINO-RELATED"/>
    <property type="match status" value="1"/>
</dbReference>
<dbReference type="EMBL" id="GL376631">
    <property type="status" value="NOT_ANNOTATED_CDS"/>
    <property type="molecule type" value="Genomic_DNA"/>
</dbReference>
<name>K3WI30_GLOUD</name>
<dbReference type="InParanoid" id="K3WI30"/>
<dbReference type="STRING" id="431595.K3WI30"/>
<dbReference type="Pfam" id="PF04710">
    <property type="entry name" value="Pellino_FHA"/>
    <property type="match status" value="1"/>
</dbReference>
<keyword evidence="2" id="KW-0597">Phosphoprotein</keyword>
<evidence type="ECO:0000256" key="3">
    <source>
        <dbReference type="SAM" id="MobiDB-lite"/>
    </source>
</evidence>
<dbReference type="Proteomes" id="UP000019132">
    <property type="component" value="Unassembled WGS sequence"/>
</dbReference>
<evidence type="ECO:0000256" key="1">
    <source>
        <dbReference type="ARBA" id="ARBA00005639"/>
    </source>
</evidence>
<sequence length="637" mass="69202">MEYGRLVVLGYSSYRVATVRHPRSEYTHSTASEATNGTPDSVSSGNGRVPPGSITRNGTNAAQAITSSNNHHGLSSNGSHHHSSHSSSKKSLSQLWEPIGDQNTQYILQKRKRANGVALNHFHYFCQKKGRPSTSSAKVAAKDMKTVTKRMMQAVETKRMADALTDLQTSTNTTNGSNSNGLDASARSSTNDDVVHDDDAAARARSGPYLMCVPMNDKDAHAIVTEYTVDTSMDMFQIGRMPCRQNDFVIPGPRVGASGTISRFAARILCSREPPYQCRIYAGGFDGTKKMTTAGHALKFCTGCSSWLKKLPLDHNCVMAHLAAESGRSVPRQNTGERESNQTSHLSIRDVLATTLEDIDHAKMPLHDPSEVPIDGVTKNGVRVWLPEHKQWFEVSVNGNLYAIESRTATSTASSTSSASHSSVASSVRHSSFNRPITGSDGVPPILTDGAIIDLGGVQLQFQSSHKPQLTAASESRGSLIDASEIYGRHTDTSVVDQLERLNIQCPVQLHTLRFTRPEPGEQVDLIQIPHVFPACGHVFGYDPRIASSQTCPLCRHPGNLVKLLLKENSQLQPAADRNAIPECVLNPCGHAISTKLASHYSSLLMPNGRAICPFCAVHLDPLIPFSRLYLYSEVDG</sequence>
<proteinExistence type="inferred from homology"/>
<evidence type="ECO:0000313" key="7">
    <source>
        <dbReference type="Proteomes" id="UP000019132"/>
    </source>
</evidence>
<dbReference type="OMA" id="QIGRMPC"/>
<reference evidence="7" key="1">
    <citation type="journal article" date="2010" name="Genome Biol.">
        <title>Genome sequence of the necrotrophic plant pathogen Pythium ultimum reveals original pathogenicity mechanisms and effector repertoire.</title>
        <authorList>
            <person name="Levesque C.A."/>
            <person name="Brouwer H."/>
            <person name="Cano L."/>
            <person name="Hamilton J.P."/>
            <person name="Holt C."/>
            <person name="Huitema E."/>
            <person name="Raffaele S."/>
            <person name="Robideau G.P."/>
            <person name="Thines M."/>
            <person name="Win J."/>
            <person name="Zerillo M.M."/>
            <person name="Beakes G.W."/>
            <person name="Boore J.L."/>
            <person name="Busam D."/>
            <person name="Dumas B."/>
            <person name="Ferriera S."/>
            <person name="Fuerstenberg S.I."/>
            <person name="Gachon C.M."/>
            <person name="Gaulin E."/>
            <person name="Govers F."/>
            <person name="Grenville-Briggs L."/>
            <person name="Horner N."/>
            <person name="Hostetler J."/>
            <person name="Jiang R.H."/>
            <person name="Johnson J."/>
            <person name="Krajaejun T."/>
            <person name="Lin H."/>
            <person name="Meijer H.J."/>
            <person name="Moore B."/>
            <person name="Morris P."/>
            <person name="Phuntmart V."/>
            <person name="Puiu D."/>
            <person name="Shetty J."/>
            <person name="Stajich J.E."/>
            <person name="Tripathy S."/>
            <person name="Wawra S."/>
            <person name="van West P."/>
            <person name="Whitty B.R."/>
            <person name="Coutinho P.M."/>
            <person name="Henrissat B."/>
            <person name="Martin F."/>
            <person name="Thomas P.D."/>
            <person name="Tyler B.M."/>
            <person name="De Vries R.P."/>
            <person name="Kamoun S."/>
            <person name="Yandell M."/>
            <person name="Tisserat N."/>
            <person name="Buell C.R."/>
        </authorList>
    </citation>
    <scope>NUCLEOTIDE SEQUENCE</scope>
    <source>
        <strain evidence="7">DAOM:BR144</strain>
    </source>
</reference>
<dbReference type="PANTHER" id="PTHR12098:SF2">
    <property type="entry name" value="PROTEIN PELLINO"/>
    <property type="match status" value="1"/>
</dbReference>
<feature type="region of interest" description="Disordered" evidence="3">
    <location>
        <begin position="411"/>
        <end position="441"/>
    </location>
</feature>
<evidence type="ECO:0000259" key="5">
    <source>
        <dbReference type="Pfam" id="PF20723"/>
    </source>
</evidence>
<organism evidence="6 7">
    <name type="scientific">Globisporangium ultimum (strain ATCC 200006 / CBS 805.95 / DAOM BR144)</name>
    <name type="common">Pythium ultimum</name>
    <dbReference type="NCBI Taxonomy" id="431595"/>
    <lineage>
        <taxon>Eukaryota</taxon>
        <taxon>Sar</taxon>
        <taxon>Stramenopiles</taxon>
        <taxon>Oomycota</taxon>
        <taxon>Peronosporomycetes</taxon>
        <taxon>Pythiales</taxon>
        <taxon>Pythiaceae</taxon>
        <taxon>Globisporangium</taxon>
    </lineage>
</organism>
<dbReference type="GO" id="GO:0000209">
    <property type="term" value="P:protein polyubiquitination"/>
    <property type="evidence" value="ECO:0007669"/>
    <property type="project" value="InterPro"/>
</dbReference>
<accession>K3WI30</accession>
<dbReference type="InterPro" id="IPR048334">
    <property type="entry name" value="Pellino_FHA"/>
</dbReference>
<evidence type="ECO:0000313" key="6">
    <source>
        <dbReference type="EnsemblProtists" id="PYU1_T004622"/>
    </source>
</evidence>
<reference evidence="6" key="3">
    <citation type="submission" date="2015-02" db="UniProtKB">
        <authorList>
            <consortium name="EnsemblProtists"/>
        </authorList>
    </citation>
    <scope>IDENTIFICATION</scope>
    <source>
        <strain evidence="6">DAOM BR144</strain>
    </source>
</reference>
<feature type="region of interest" description="Disordered" evidence="3">
    <location>
        <begin position="326"/>
        <end position="347"/>
    </location>
</feature>
<reference evidence="7" key="2">
    <citation type="submission" date="2010-04" db="EMBL/GenBank/DDBJ databases">
        <authorList>
            <person name="Buell R."/>
            <person name="Hamilton J."/>
            <person name="Hostetler J."/>
        </authorList>
    </citation>
    <scope>NUCLEOTIDE SEQUENCE [LARGE SCALE GENOMIC DNA]</scope>
    <source>
        <strain evidence="7">DAOM:BR144</strain>
    </source>
</reference>
<feature type="compositionally biased region" description="Low complexity" evidence="3">
    <location>
        <begin position="411"/>
        <end position="431"/>
    </location>
</feature>
<feature type="compositionally biased region" description="Low complexity" evidence="3">
    <location>
        <begin position="169"/>
        <end position="181"/>
    </location>
</feature>
<feature type="compositionally biased region" description="Polar residues" evidence="3">
    <location>
        <begin position="27"/>
        <end position="46"/>
    </location>
</feature>
<keyword evidence="7" id="KW-1185">Reference proteome</keyword>
<feature type="region of interest" description="Disordered" evidence="3">
    <location>
        <begin position="24"/>
        <end position="93"/>
    </location>
</feature>
<dbReference type="eggNOG" id="KOG3842">
    <property type="taxonomic scope" value="Eukaryota"/>
</dbReference>
<dbReference type="VEuPathDB" id="FungiDB:PYU1_G004611"/>
<protein>
    <submittedName>
        <fullName evidence="6">Uncharacterized protein</fullName>
    </submittedName>
</protein>
<dbReference type="AlphaFoldDB" id="K3WI30"/>
<evidence type="ECO:0000256" key="2">
    <source>
        <dbReference type="ARBA" id="ARBA00022553"/>
    </source>
</evidence>
<comment type="similarity">
    <text evidence="1">Belongs to the pellino family.</text>
</comment>
<feature type="compositionally biased region" description="Basic residues" evidence="3">
    <location>
        <begin position="79"/>
        <end position="88"/>
    </location>
</feature>
<dbReference type="InterPro" id="IPR048335">
    <property type="entry name" value="Pellino_RING"/>
</dbReference>
<dbReference type="Pfam" id="PF20723">
    <property type="entry name" value="Pellino_RING"/>
    <property type="match status" value="1"/>
</dbReference>
<feature type="domain" description="Pellino RING" evidence="5">
    <location>
        <begin position="503"/>
        <end position="636"/>
    </location>
</feature>
<feature type="domain" description="Pellino FHA" evidence="4">
    <location>
        <begin position="219"/>
        <end position="301"/>
    </location>
</feature>
<feature type="compositionally biased region" description="Polar residues" evidence="3">
    <location>
        <begin position="54"/>
        <end position="66"/>
    </location>
</feature>
<dbReference type="GO" id="GO:0061630">
    <property type="term" value="F:ubiquitin protein ligase activity"/>
    <property type="evidence" value="ECO:0007669"/>
    <property type="project" value="InterPro"/>
</dbReference>
<dbReference type="InterPro" id="IPR006800">
    <property type="entry name" value="Pellino_fam"/>
</dbReference>
<evidence type="ECO:0000259" key="4">
    <source>
        <dbReference type="Pfam" id="PF04710"/>
    </source>
</evidence>
<dbReference type="GO" id="GO:0008592">
    <property type="term" value="P:regulation of Toll signaling pathway"/>
    <property type="evidence" value="ECO:0007669"/>
    <property type="project" value="InterPro"/>
</dbReference>
<feature type="region of interest" description="Disordered" evidence="3">
    <location>
        <begin position="168"/>
        <end position="194"/>
    </location>
</feature>